<reference evidence="2 3" key="1">
    <citation type="submission" date="2024-09" db="EMBL/GenBank/DDBJ databases">
        <authorList>
            <person name="Sun Q."/>
            <person name="Mori K."/>
        </authorList>
    </citation>
    <scope>NUCLEOTIDE SEQUENCE [LARGE SCALE GENOMIC DNA]</scope>
    <source>
        <strain evidence="2 3">TBRC 7907</strain>
    </source>
</reference>
<dbReference type="RefSeq" id="WP_377857531.1">
    <property type="nucleotide sequence ID" value="NZ_JBHLZU010000020.1"/>
</dbReference>
<protein>
    <submittedName>
        <fullName evidence="2">DUF2087 domain-containing protein</fullName>
    </submittedName>
</protein>
<dbReference type="SUPFAM" id="SSF46785">
    <property type="entry name" value="Winged helix' DNA-binding domain"/>
    <property type="match status" value="1"/>
</dbReference>
<accession>A0ABV6A698</accession>
<dbReference type="InterPro" id="IPR036390">
    <property type="entry name" value="WH_DNA-bd_sf"/>
</dbReference>
<dbReference type="Gene3D" id="1.10.10.10">
    <property type="entry name" value="Winged helix-like DNA-binding domain superfamily/Winged helix DNA-binding domain"/>
    <property type="match status" value="1"/>
</dbReference>
<keyword evidence="3" id="KW-1185">Reference proteome</keyword>
<sequence>MTPETVVGLLAGPERLRVIAALALGSTSLTELTEATGLDAKAVGKAVRKLESGGLLEERRGGYRLRTEVLTELARAAAPEERAGDHGYAVSDPKTESLLRTFVKDGHLVGMPAQRGRRKVLLEHMVQAFEPGVRYPEKEVNVILRAWCEGGSADHVSVRRYLIDEGLLTRGDGEYWRSGGWLDVLPK</sequence>
<proteinExistence type="predicted"/>
<name>A0ABV6A698_9PSEU</name>
<dbReference type="CDD" id="cd00090">
    <property type="entry name" value="HTH_ARSR"/>
    <property type="match status" value="1"/>
</dbReference>
<evidence type="ECO:0000313" key="3">
    <source>
        <dbReference type="Proteomes" id="UP001589693"/>
    </source>
</evidence>
<organism evidence="2 3">
    <name type="scientific">Allokutzneria oryzae</name>
    <dbReference type="NCBI Taxonomy" id="1378989"/>
    <lineage>
        <taxon>Bacteria</taxon>
        <taxon>Bacillati</taxon>
        <taxon>Actinomycetota</taxon>
        <taxon>Actinomycetes</taxon>
        <taxon>Pseudonocardiales</taxon>
        <taxon>Pseudonocardiaceae</taxon>
        <taxon>Allokutzneria</taxon>
    </lineage>
</organism>
<dbReference type="Proteomes" id="UP001589693">
    <property type="component" value="Unassembled WGS sequence"/>
</dbReference>
<feature type="domain" description="HTH arsR-type" evidence="1">
    <location>
        <begin position="1"/>
        <end position="91"/>
    </location>
</feature>
<gene>
    <name evidence="2" type="ORF">ACFFQA_26185</name>
</gene>
<dbReference type="InterPro" id="IPR018656">
    <property type="entry name" value="DUF2087"/>
</dbReference>
<evidence type="ECO:0000259" key="1">
    <source>
        <dbReference type="PROSITE" id="PS50987"/>
    </source>
</evidence>
<evidence type="ECO:0000313" key="2">
    <source>
        <dbReference type="EMBL" id="MFB9907439.1"/>
    </source>
</evidence>
<dbReference type="InterPro" id="IPR036388">
    <property type="entry name" value="WH-like_DNA-bd_sf"/>
</dbReference>
<comment type="caution">
    <text evidence="2">The sequence shown here is derived from an EMBL/GenBank/DDBJ whole genome shotgun (WGS) entry which is preliminary data.</text>
</comment>
<dbReference type="Pfam" id="PF09860">
    <property type="entry name" value="DUF2087"/>
    <property type="match status" value="1"/>
</dbReference>
<dbReference type="InterPro" id="IPR011991">
    <property type="entry name" value="ArsR-like_HTH"/>
</dbReference>
<dbReference type="PROSITE" id="PS50987">
    <property type="entry name" value="HTH_ARSR_2"/>
    <property type="match status" value="1"/>
</dbReference>
<dbReference type="SMART" id="SM00418">
    <property type="entry name" value="HTH_ARSR"/>
    <property type="match status" value="1"/>
</dbReference>
<dbReference type="InterPro" id="IPR001845">
    <property type="entry name" value="HTH_ArsR_DNA-bd_dom"/>
</dbReference>
<dbReference type="EMBL" id="JBHLZU010000020">
    <property type="protein sequence ID" value="MFB9907439.1"/>
    <property type="molecule type" value="Genomic_DNA"/>
</dbReference>